<dbReference type="PANTHER" id="PTHR32507">
    <property type="entry name" value="NA(+)/H(+) ANTIPORTER 1"/>
    <property type="match status" value="1"/>
</dbReference>
<feature type="transmembrane region" description="Helical" evidence="9">
    <location>
        <begin position="35"/>
        <end position="55"/>
    </location>
</feature>
<dbReference type="GO" id="GO:0005886">
    <property type="term" value="C:plasma membrane"/>
    <property type="evidence" value="ECO:0007669"/>
    <property type="project" value="UniProtKB-SubCell"/>
</dbReference>
<feature type="transmembrane region" description="Helical" evidence="9">
    <location>
        <begin position="306"/>
        <end position="326"/>
    </location>
</feature>
<keyword evidence="4" id="KW-1003">Cell membrane</keyword>
<keyword evidence="3" id="KW-0050">Antiport</keyword>
<dbReference type="InterPro" id="IPR038770">
    <property type="entry name" value="Na+/solute_symporter_sf"/>
</dbReference>
<comment type="subcellular location">
    <subcellularLocation>
        <location evidence="1">Cell membrane</location>
        <topology evidence="1">Multi-pass membrane protein</topology>
    </subcellularLocation>
</comment>
<evidence type="ECO:0000313" key="12">
    <source>
        <dbReference type="Proteomes" id="UP000009286"/>
    </source>
</evidence>
<feature type="transmembrane region" description="Helical" evidence="9">
    <location>
        <begin position="6"/>
        <end position="28"/>
    </location>
</feature>
<dbReference type="HOGENOM" id="CLU_005912_9_2_5"/>
<keyword evidence="12" id="KW-1185">Reference proteome</keyword>
<dbReference type="GO" id="GO:0015297">
    <property type="term" value="F:antiporter activity"/>
    <property type="evidence" value="ECO:0007669"/>
    <property type="project" value="UniProtKB-KW"/>
</dbReference>
<keyword evidence="8 9" id="KW-0472">Membrane</keyword>
<evidence type="ECO:0000256" key="8">
    <source>
        <dbReference type="ARBA" id="ARBA00023136"/>
    </source>
</evidence>
<evidence type="ECO:0000256" key="9">
    <source>
        <dbReference type="SAM" id="Phobius"/>
    </source>
</evidence>
<name>G2KN29_MICAA</name>
<feature type="domain" description="Cation/H+ exchanger transmembrane" evidence="10">
    <location>
        <begin position="19"/>
        <end position="390"/>
    </location>
</feature>
<keyword evidence="2" id="KW-0813">Transport</keyword>
<feature type="transmembrane region" description="Helical" evidence="9">
    <location>
        <begin position="91"/>
        <end position="114"/>
    </location>
</feature>
<feature type="transmembrane region" description="Helical" evidence="9">
    <location>
        <begin position="194"/>
        <end position="217"/>
    </location>
</feature>
<protein>
    <submittedName>
        <fullName evidence="11">Sodium/hydrogen exchanger family protein</fullName>
    </submittedName>
</protein>
<dbReference type="Pfam" id="PF00999">
    <property type="entry name" value="Na_H_Exchanger"/>
    <property type="match status" value="1"/>
</dbReference>
<evidence type="ECO:0000256" key="2">
    <source>
        <dbReference type="ARBA" id="ARBA00022448"/>
    </source>
</evidence>
<evidence type="ECO:0000259" key="10">
    <source>
        <dbReference type="Pfam" id="PF00999"/>
    </source>
</evidence>
<accession>G2KN29</accession>
<dbReference type="GO" id="GO:1902600">
    <property type="term" value="P:proton transmembrane transport"/>
    <property type="evidence" value="ECO:0007669"/>
    <property type="project" value="InterPro"/>
</dbReference>
<evidence type="ECO:0000256" key="7">
    <source>
        <dbReference type="ARBA" id="ARBA00023065"/>
    </source>
</evidence>
<feature type="transmembrane region" description="Helical" evidence="9">
    <location>
        <begin position="120"/>
        <end position="142"/>
    </location>
</feature>
<evidence type="ECO:0000256" key="6">
    <source>
        <dbReference type="ARBA" id="ARBA00022989"/>
    </source>
</evidence>
<sequence length="596" mass="64588">MESIYLVNASLLLGAALVLVGIFSSLIATRFGAPMLLVFLVIGMLAGESGPGGLAFDNYRLAYLIGSLALAIILFDGGLRTRLNNFRSVLAPSMVLATVGVLITAGLMAVPAVYFLNLTWAQGFLLGSIVASTDAAAVFFLLKSSGLYLRHRVGALLEVESGTNDPIAVFLTLMMVQILSMVTMEGAALQMASIFILQAVVGTMVGIGGGLSVSALLNRIHLPGGLHPLFVVAFAVFIFSVAALLQGSGFLAVYIAGLIVGNRPVRAFPSIVKFHDAVTWLCQIVMFIVLGLLVNPAKLMEYAVPGLGLALFLIFIARPAMIWVCLEAFRYKPKEKLFISWVGLRGAVSIFLSTLPVLVGLPHAEVYFNTAFFVVLVSLVLQGWTIPLMARRLGMGLPNTVPQVRRVELDLPGQLDMELVGYTITEDSNFFRNRILPSWARPLMAVRENTIVDIDNSTAFHVGDYAYFLAPPHQAHRLDRLFASDGDDAAPVQVGDTIFQTYSVLPDAVMRDLAEEHGFRVRSEEEEMTVQEAFDMHFLGRPAVGDKITYDRAIMIVRACNAGDITAADIVVETIKTGPDVSAARALFNRFVRPST</sequence>
<dbReference type="NCBIfam" id="NF003716">
    <property type="entry name" value="PRK05326.1-3"/>
    <property type="match status" value="1"/>
</dbReference>
<organism evidence="11 12">
    <name type="scientific">Micavibrio aeruginosavorus (strain ARL-13)</name>
    <dbReference type="NCBI Taxonomy" id="856793"/>
    <lineage>
        <taxon>Bacteria</taxon>
        <taxon>Pseudomonadati</taxon>
        <taxon>Bdellovibrionota</taxon>
        <taxon>Bdellovibrionia</taxon>
        <taxon>Bdellovibrionales</taxon>
        <taxon>Pseudobdellovibrionaceae</taxon>
        <taxon>Micavibrio</taxon>
    </lineage>
</organism>
<dbReference type="NCBIfam" id="NF003714">
    <property type="entry name" value="PRK05326.1-1"/>
    <property type="match status" value="1"/>
</dbReference>
<evidence type="ECO:0000256" key="4">
    <source>
        <dbReference type="ARBA" id="ARBA00022475"/>
    </source>
</evidence>
<keyword evidence="6 9" id="KW-1133">Transmembrane helix</keyword>
<dbReference type="InterPro" id="IPR006153">
    <property type="entry name" value="Cation/H_exchanger_TM"/>
</dbReference>
<dbReference type="PANTHER" id="PTHR32507:SF7">
    <property type="entry name" value="K(+)_H(+) ANTIPORTER NHAP2"/>
    <property type="match status" value="1"/>
</dbReference>
<evidence type="ECO:0000256" key="3">
    <source>
        <dbReference type="ARBA" id="ARBA00022449"/>
    </source>
</evidence>
<dbReference type="Gene3D" id="1.20.1530.20">
    <property type="match status" value="1"/>
</dbReference>
<feature type="transmembrane region" description="Helical" evidence="9">
    <location>
        <begin position="61"/>
        <end position="79"/>
    </location>
</feature>
<feature type="transmembrane region" description="Helical" evidence="9">
    <location>
        <begin position="229"/>
        <end position="256"/>
    </location>
</feature>
<feature type="transmembrane region" description="Helical" evidence="9">
    <location>
        <begin position="338"/>
        <end position="360"/>
    </location>
</feature>
<dbReference type="KEGG" id="mai:MICA_627"/>
<proteinExistence type="predicted"/>
<feature type="transmembrane region" description="Helical" evidence="9">
    <location>
        <begin position="366"/>
        <end position="386"/>
    </location>
</feature>
<dbReference type="eggNOG" id="COG3263">
    <property type="taxonomic scope" value="Bacteria"/>
</dbReference>
<reference evidence="11 12" key="1">
    <citation type="journal article" date="2011" name="BMC Genomics">
        <title>Genomic insights into an obligate epibiotic bacterial predator: Micavibrio aeruginosavorus ARL-13.</title>
        <authorList>
            <person name="Wang Z."/>
            <person name="Kadouri D."/>
            <person name="Wu M."/>
        </authorList>
    </citation>
    <scope>NUCLEOTIDE SEQUENCE [LARGE SCALE GENOMIC DNA]</scope>
    <source>
        <strain evidence="11 12">ARL-13</strain>
    </source>
</reference>
<evidence type="ECO:0000256" key="1">
    <source>
        <dbReference type="ARBA" id="ARBA00004651"/>
    </source>
</evidence>
<keyword evidence="7" id="KW-0406">Ion transport</keyword>
<dbReference type="STRING" id="856793.MICA_627"/>
<gene>
    <name evidence="11" type="ordered locus">MICA_627</name>
</gene>
<dbReference type="EMBL" id="CP002382">
    <property type="protein sequence ID" value="AEP08961.1"/>
    <property type="molecule type" value="Genomic_DNA"/>
</dbReference>
<dbReference type="AlphaFoldDB" id="G2KN29"/>
<dbReference type="Proteomes" id="UP000009286">
    <property type="component" value="Chromosome"/>
</dbReference>
<dbReference type="OrthoDB" id="9810759at2"/>
<evidence type="ECO:0000313" key="11">
    <source>
        <dbReference type="EMBL" id="AEP08961.1"/>
    </source>
</evidence>
<keyword evidence="5 9" id="KW-0812">Transmembrane</keyword>
<dbReference type="RefSeq" id="WP_014102184.1">
    <property type="nucleotide sequence ID" value="NC_016026.1"/>
</dbReference>
<evidence type="ECO:0000256" key="5">
    <source>
        <dbReference type="ARBA" id="ARBA00022692"/>
    </source>
</evidence>
<dbReference type="NCBIfam" id="NF003715">
    <property type="entry name" value="PRK05326.1-2"/>
    <property type="match status" value="1"/>
</dbReference>
<feature type="transmembrane region" description="Helical" evidence="9">
    <location>
        <begin position="277"/>
        <end position="294"/>
    </location>
</feature>